<dbReference type="AlphaFoldDB" id="A0A6C0IGK6"/>
<dbReference type="InterPro" id="IPR043862">
    <property type="entry name" value="DUF5824"/>
</dbReference>
<sequence length="155" mass="18044">MYTRKKKIYYPPKYYRGLSLKKRDQRKKEIKRFGALSWKNPKAYTGFATDKGIQTPTSGYTAQWKKRFPEATSLTSKSKATGVPLKYIKESYNRGMAAWRTGHRPGATEQQWGYARVHSFLLCGKTYHTTDSDIVRRAKAESASARKWWDFLEKS</sequence>
<proteinExistence type="predicted"/>
<evidence type="ECO:0000259" key="1">
    <source>
        <dbReference type="Pfam" id="PF19141"/>
    </source>
</evidence>
<reference evidence="2" key="1">
    <citation type="journal article" date="2020" name="Nature">
        <title>Giant virus diversity and host interactions through global metagenomics.</title>
        <authorList>
            <person name="Schulz F."/>
            <person name="Roux S."/>
            <person name="Paez-Espino D."/>
            <person name="Jungbluth S."/>
            <person name="Walsh D.A."/>
            <person name="Denef V.J."/>
            <person name="McMahon K.D."/>
            <person name="Konstantinidis K.T."/>
            <person name="Eloe-Fadrosh E.A."/>
            <person name="Kyrpides N.C."/>
            <person name="Woyke T."/>
        </authorList>
    </citation>
    <scope>NUCLEOTIDE SEQUENCE</scope>
    <source>
        <strain evidence="2">GVMAG-M-3300023184-88</strain>
    </source>
</reference>
<dbReference type="Pfam" id="PF19141">
    <property type="entry name" value="DUF5824"/>
    <property type="match status" value="1"/>
</dbReference>
<accession>A0A6C0IGK6</accession>
<name>A0A6C0IGK6_9ZZZZ</name>
<dbReference type="EMBL" id="MN740183">
    <property type="protein sequence ID" value="QHT92328.1"/>
    <property type="molecule type" value="Genomic_DNA"/>
</dbReference>
<evidence type="ECO:0000313" key="2">
    <source>
        <dbReference type="EMBL" id="QHT92328.1"/>
    </source>
</evidence>
<protein>
    <recommendedName>
        <fullName evidence="1">DUF5824 domain-containing protein</fullName>
    </recommendedName>
</protein>
<feature type="domain" description="DUF5824" evidence="1">
    <location>
        <begin position="11"/>
        <end position="132"/>
    </location>
</feature>
<organism evidence="2">
    <name type="scientific">viral metagenome</name>
    <dbReference type="NCBI Taxonomy" id="1070528"/>
    <lineage>
        <taxon>unclassified sequences</taxon>
        <taxon>metagenomes</taxon>
        <taxon>organismal metagenomes</taxon>
    </lineage>
</organism>